<dbReference type="SMART" id="SM00675">
    <property type="entry name" value="DM11"/>
    <property type="match status" value="1"/>
</dbReference>
<keyword evidence="1" id="KW-0732">Signal</keyword>
<evidence type="ECO:0000313" key="3">
    <source>
        <dbReference type="Proteomes" id="UP000092460"/>
    </source>
</evidence>
<dbReference type="EMBL" id="JXJN01006875">
    <property type="status" value="NOT_ANNOTATED_CDS"/>
    <property type="molecule type" value="Genomic_DNA"/>
</dbReference>
<evidence type="ECO:0008006" key="4">
    <source>
        <dbReference type="Google" id="ProtNLM"/>
    </source>
</evidence>
<feature type="signal peptide" evidence="1">
    <location>
        <begin position="1"/>
        <end position="23"/>
    </location>
</feature>
<reference evidence="2" key="2">
    <citation type="submission" date="2020-05" db="UniProtKB">
        <authorList>
            <consortium name="EnsemblMetazoa"/>
        </authorList>
    </citation>
    <scope>IDENTIFICATION</scope>
    <source>
        <strain evidence="2">IAEA</strain>
    </source>
</reference>
<dbReference type="EnsemblMetazoa" id="GPPI015152-RA">
    <property type="protein sequence ID" value="GPPI015152-PA"/>
    <property type="gene ID" value="GPPI015152"/>
</dbReference>
<name>A0A1B0B0X5_9MUSC</name>
<evidence type="ECO:0000256" key="1">
    <source>
        <dbReference type="SAM" id="SignalP"/>
    </source>
</evidence>
<protein>
    <recommendedName>
        <fullName evidence="4">Alpha-carbonic anhydrase domain-containing protein</fullName>
    </recommendedName>
</protein>
<reference evidence="3" key="1">
    <citation type="submission" date="2015-01" db="EMBL/GenBank/DDBJ databases">
        <authorList>
            <person name="Aksoy S."/>
            <person name="Warren W."/>
            <person name="Wilson R.K."/>
        </authorList>
    </citation>
    <scope>NUCLEOTIDE SEQUENCE [LARGE SCALE GENOMIC DNA]</scope>
    <source>
        <strain evidence="3">IAEA</strain>
    </source>
</reference>
<dbReference type="Proteomes" id="UP000092460">
    <property type="component" value="Unassembled WGS sequence"/>
</dbReference>
<keyword evidence="3" id="KW-1185">Reference proteome</keyword>
<proteinExistence type="predicted"/>
<dbReference type="AlphaFoldDB" id="A0A1B0B0X5"/>
<dbReference type="InterPro" id="IPR006601">
    <property type="entry name" value="Uncharacterised_DM11_DROME"/>
</dbReference>
<evidence type="ECO:0000313" key="2">
    <source>
        <dbReference type="EnsemblMetazoa" id="GPPI015152-PA"/>
    </source>
</evidence>
<organism evidence="2 3">
    <name type="scientific">Glossina palpalis gambiensis</name>
    <dbReference type="NCBI Taxonomy" id="67801"/>
    <lineage>
        <taxon>Eukaryota</taxon>
        <taxon>Metazoa</taxon>
        <taxon>Ecdysozoa</taxon>
        <taxon>Arthropoda</taxon>
        <taxon>Hexapoda</taxon>
        <taxon>Insecta</taxon>
        <taxon>Pterygota</taxon>
        <taxon>Neoptera</taxon>
        <taxon>Endopterygota</taxon>
        <taxon>Diptera</taxon>
        <taxon>Brachycera</taxon>
        <taxon>Muscomorpha</taxon>
        <taxon>Hippoboscoidea</taxon>
        <taxon>Glossinidae</taxon>
        <taxon>Glossina</taxon>
    </lineage>
</organism>
<sequence>MHSFYRPAVIFISILITVQPAKTLYRLIFDDPDIFWNCLNRPRMRQITDAIDISGLDIIYNDEGLHVSGSGELLWDIQQTDRITLRHRYEPFLVHFNFEDVQGINMEGRYKIVGIFEAYDENNQPRPDFLCGEAPCEIIKV</sequence>
<feature type="chain" id="PRO_5008404347" description="Alpha-carbonic anhydrase domain-containing protein" evidence="1">
    <location>
        <begin position="24"/>
        <end position="141"/>
    </location>
</feature>
<accession>A0A1B0B0X5</accession>
<dbReference type="VEuPathDB" id="VectorBase:GPPI015152"/>